<dbReference type="EMBL" id="KN822122">
    <property type="protein sequence ID" value="KIM56124.1"/>
    <property type="molecule type" value="Genomic_DNA"/>
</dbReference>
<evidence type="ECO:0000313" key="4">
    <source>
        <dbReference type="Proteomes" id="UP000053989"/>
    </source>
</evidence>
<evidence type="ECO:0000256" key="2">
    <source>
        <dbReference type="SAM" id="MobiDB-lite"/>
    </source>
</evidence>
<sequence>MTNSQQSSLWKRHNHHTDSIEGPQANGSEGLTDEQREELKLIQMKTLGFWLMGVRVVLPIYRAVHILLHYFSLNLVSKELLRARGESKHSPDSLRNMNQVDRQIRLLDQAIKEQEAAISLGMCPGTHLAPIPLLDIVEHSPLMLTPKPEPSSAPIVFNKAVPVIPPSVKKGKRLISHESEQKEEAAIPAEVSKTQRGVKLTLSAPPPGPSGGPPLFPDPNEKRYCYCNQVSFGTVGFTIVTTDDGAKLAHTTNYKMIACDNESCKLEWEHHQFHLGCTGLSELPSKKSKWYCHDSPIIVSIAKHKSI</sequence>
<dbReference type="Proteomes" id="UP000053989">
    <property type="component" value="Unassembled WGS sequence"/>
</dbReference>
<feature type="site" description="Histone H3K4me3 binding" evidence="1">
    <location>
        <position position="256"/>
    </location>
</feature>
<dbReference type="InParanoid" id="A0A0C3DII6"/>
<feature type="site" description="Histone H3K4me3 binding" evidence="1">
    <location>
        <position position="260"/>
    </location>
</feature>
<keyword evidence="4" id="KW-1185">Reference proteome</keyword>
<evidence type="ECO:0000313" key="3">
    <source>
        <dbReference type="EMBL" id="KIM56124.1"/>
    </source>
</evidence>
<feature type="site" description="Histone H3K4me3 binding" evidence="1">
    <location>
        <position position="224"/>
    </location>
</feature>
<name>A0A0C3DII6_9AGAM</name>
<dbReference type="STRING" id="1036808.A0A0C3DII6"/>
<gene>
    <name evidence="3" type="ORF">SCLCIDRAFT_1147355</name>
</gene>
<reference evidence="4" key="2">
    <citation type="submission" date="2015-01" db="EMBL/GenBank/DDBJ databases">
        <title>Evolutionary Origins and Diversification of the Mycorrhizal Mutualists.</title>
        <authorList>
            <consortium name="DOE Joint Genome Institute"/>
            <consortium name="Mycorrhizal Genomics Consortium"/>
            <person name="Kohler A."/>
            <person name="Kuo A."/>
            <person name="Nagy L.G."/>
            <person name="Floudas D."/>
            <person name="Copeland A."/>
            <person name="Barry K.W."/>
            <person name="Cichocki N."/>
            <person name="Veneault-Fourrey C."/>
            <person name="LaButti K."/>
            <person name="Lindquist E.A."/>
            <person name="Lipzen A."/>
            <person name="Lundell T."/>
            <person name="Morin E."/>
            <person name="Murat C."/>
            <person name="Riley R."/>
            <person name="Ohm R."/>
            <person name="Sun H."/>
            <person name="Tunlid A."/>
            <person name="Henrissat B."/>
            <person name="Grigoriev I.V."/>
            <person name="Hibbett D.S."/>
            <person name="Martin F."/>
        </authorList>
    </citation>
    <scope>NUCLEOTIDE SEQUENCE [LARGE SCALE GENOMIC DNA]</scope>
    <source>
        <strain evidence="4">Foug A</strain>
    </source>
</reference>
<dbReference type="AlphaFoldDB" id="A0A0C3DII6"/>
<accession>A0A0C3DII6</accession>
<protein>
    <submittedName>
        <fullName evidence="3">Uncharacterized protein</fullName>
    </submittedName>
</protein>
<dbReference type="OrthoDB" id="5411773at2759"/>
<proteinExistence type="predicted"/>
<evidence type="ECO:0000256" key="1">
    <source>
        <dbReference type="PIRSR" id="PIRSR628651-50"/>
    </source>
</evidence>
<dbReference type="InterPro" id="IPR028651">
    <property type="entry name" value="ING_fam"/>
</dbReference>
<dbReference type="SUPFAM" id="SSF57903">
    <property type="entry name" value="FYVE/PHD zinc finger"/>
    <property type="match status" value="1"/>
</dbReference>
<dbReference type="PANTHER" id="PTHR10333">
    <property type="entry name" value="INHIBITOR OF GROWTH PROTEIN"/>
    <property type="match status" value="1"/>
</dbReference>
<feature type="site" description="Histone H3K4me3 binding" evidence="1">
    <location>
        <position position="268"/>
    </location>
</feature>
<dbReference type="GO" id="GO:0000785">
    <property type="term" value="C:chromatin"/>
    <property type="evidence" value="ECO:0007669"/>
    <property type="project" value="UniProtKB-ARBA"/>
</dbReference>
<feature type="region of interest" description="Disordered" evidence="2">
    <location>
        <begin position="1"/>
        <end position="32"/>
    </location>
</feature>
<organism evidence="3 4">
    <name type="scientific">Scleroderma citrinum Foug A</name>
    <dbReference type="NCBI Taxonomy" id="1036808"/>
    <lineage>
        <taxon>Eukaryota</taxon>
        <taxon>Fungi</taxon>
        <taxon>Dikarya</taxon>
        <taxon>Basidiomycota</taxon>
        <taxon>Agaricomycotina</taxon>
        <taxon>Agaricomycetes</taxon>
        <taxon>Agaricomycetidae</taxon>
        <taxon>Boletales</taxon>
        <taxon>Sclerodermatineae</taxon>
        <taxon>Sclerodermataceae</taxon>
        <taxon>Scleroderma</taxon>
    </lineage>
</organism>
<dbReference type="InterPro" id="IPR013083">
    <property type="entry name" value="Znf_RING/FYVE/PHD"/>
</dbReference>
<dbReference type="HOGENOM" id="CLU_906610_0_0_1"/>
<dbReference type="InterPro" id="IPR011011">
    <property type="entry name" value="Znf_FYVE_PHD"/>
</dbReference>
<dbReference type="Gene3D" id="3.30.40.10">
    <property type="entry name" value="Zinc/RING finger domain, C3HC4 (zinc finger)"/>
    <property type="match status" value="1"/>
</dbReference>
<reference evidence="3 4" key="1">
    <citation type="submission" date="2014-04" db="EMBL/GenBank/DDBJ databases">
        <authorList>
            <consortium name="DOE Joint Genome Institute"/>
            <person name="Kuo A."/>
            <person name="Kohler A."/>
            <person name="Nagy L.G."/>
            <person name="Floudas D."/>
            <person name="Copeland A."/>
            <person name="Barry K.W."/>
            <person name="Cichocki N."/>
            <person name="Veneault-Fourrey C."/>
            <person name="LaButti K."/>
            <person name="Lindquist E.A."/>
            <person name="Lipzen A."/>
            <person name="Lundell T."/>
            <person name="Morin E."/>
            <person name="Murat C."/>
            <person name="Sun H."/>
            <person name="Tunlid A."/>
            <person name="Henrissat B."/>
            <person name="Grigoriev I.V."/>
            <person name="Hibbett D.S."/>
            <person name="Martin F."/>
            <person name="Nordberg H.P."/>
            <person name="Cantor M.N."/>
            <person name="Hua S.X."/>
        </authorList>
    </citation>
    <scope>NUCLEOTIDE SEQUENCE [LARGE SCALE GENOMIC DNA]</scope>
    <source>
        <strain evidence="3 4">Foug A</strain>
    </source>
</reference>